<protein>
    <submittedName>
        <fullName evidence="14">TonB-dependent receptor</fullName>
    </submittedName>
</protein>
<dbReference type="KEGG" id="fnf:BSQ88_07140"/>
<dbReference type="InterPro" id="IPR039426">
    <property type="entry name" value="TonB-dep_rcpt-like"/>
</dbReference>
<evidence type="ECO:0000313" key="14">
    <source>
        <dbReference type="EMBL" id="KYL03044.1"/>
    </source>
</evidence>
<evidence type="ECO:0000256" key="10">
    <source>
        <dbReference type="SAM" id="MobiDB-lite"/>
    </source>
</evidence>
<dbReference type="EMBL" id="LVEA01000053">
    <property type="protein sequence ID" value="KYL03044.1"/>
    <property type="molecule type" value="Genomic_DNA"/>
</dbReference>
<dbReference type="Gene3D" id="2.170.130.10">
    <property type="entry name" value="TonB-dependent receptor, plug domain"/>
    <property type="match status" value="1"/>
</dbReference>
<evidence type="ECO:0000259" key="13">
    <source>
        <dbReference type="Pfam" id="PF07715"/>
    </source>
</evidence>
<evidence type="ECO:0000313" key="15">
    <source>
        <dbReference type="Proteomes" id="UP000075816"/>
    </source>
</evidence>
<organism evidence="14 15">
    <name type="scientific">Fusobacterium necrophorum subsp. funduliforme</name>
    <dbReference type="NCBI Taxonomy" id="143387"/>
    <lineage>
        <taxon>Bacteria</taxon>
        <taxon>Fusobacteriati</taxon>
        <taxon>Fusobacteriota</taxon>
        <taxon>Fusobacteriia</taxon>
        <taxon>Fusobacteriales</taxon>
        <taxon>Fusobacteriaceae</taxon>
        <taxon>Fusobacterium</taxon>
    </lineage>
</organism>
<dbReference type="PROSITE" id="PS52016">
    <property type="entry name" value="TONB_DEPENDENT_REC_3"/>
    <property type="match status" value="1"/>
</dbReference>
<keyword evidence="14" id="KW-0675">Receptor</keyword>
<dbReference type="CDD" id="cd01347">
    <property type="entry name" value="ligand_gated_channel"/>
    <property type="match status" value="1"/>
</dbReference>
<reference evidence="14 15" key="1">
    <citation type="submission" date="2016-03" db="EMBL/GenBank/DDBJ databases">
        <title>Comparative genomics of human isolates of Fusobacterium necrophorum.</title>
        <authorList>
            <person name="Jensen A."/>
            <person name="Bank S."/>
            <person name="Andersen P.S."/>
            <person name="Kristensen L.H."/>
            <person name="Prag J."/>
        </authorList>
    </citation>
    <scope>NUCLEOTIDE SEQUENCE [LARGE SCALE GENOMIC DNA]</scope>
    <source>
        <strain evidence="14 15">LS_1264</strain>
    </source>
</reference>
<name>A0A170MUU2_9FUSO</name>
<keyword evidence="5 9" id="KW-0798">TonB box</keyword>
<evidence type="ECO:0000256" key="6">
    <source>
        <dbReference type="ARBA" id="ARBA00023136"/>
    </source>
</evidence>
<feature type="domain" description="TonB-dependent receptor-like beta-barrel" evidence="12">
    <location>
        <begin position="256"/>
        <end position="712"/>
    </location>
</feature>
<evidence type="ECO:0000256" key="9">
    <source>
        <dbReference type="RuleBase" id="RU003357"/>
    </source>
</evidence>
<keyword evidence="4 8" id="KW-0812">Transmembrane</keyword>
<evidence type="ECO:0000256" key="4">
    <source>
        <dbReference type="ARBA" id="ARBA00022692"/>
    </source>
</evidence>
<evidence type="ECO:0000256" key="8">
    <source>
        <dbReference type="PROSITE-ProRule" id="PRU01360"/>
    </source>
</evidence>
<dbReference type="SUPFAM" id="SSF56935">
    <property type="entry name" value="Porins"/>
    <property type="match status" value="1"/>
</dbReference>
<dbReference type="PANTHER" id="PTHR30069">
    <property type="entry name" value="TONB-DEPENDENT OUTER MEMBRANE RECEPTOR"/>
    <property type="match status" value="1"/>
</dbReference>
<evidence type="ECO:0000256" key="5">
    <source>
        <dbReference type="ARBA" id="ARBA00023077"/>
    </source>
</evidence>
<evidence type="ECO:0000256" key="7">
    <source>
        <dbReference type="ARBA" id="ARBA00023237"/>
    </source>
</evidence>
<gene>
    <name evidence="14" type="ORF">A2J07_06535</name>
</gene>
<evidence type="ECO:0000259" key="12">
    <source>
        <dbReference type="Pfam" id="PF00593"/>
    </source>
</evidence>
<comment type="similarity">
    <text evidence="8 9">Belongs to the TonB-dependent receptor family.</text>
</comment>
<dbReference type="InterPro" id="IPR036942">
    <property type="entry name" value="Beta-barrel_TonB_sf"/>
</dbReference>
<dbReference type="InterPro" id="IPR000531">
    <property type="entry name" value="Beta-barrel_TonB"/>
</dbReference>
<dbReference type="GO" id="GO:0044718">
    <property type="term" value="P:siderophore transmembrane transport"/>
    <property type="evidence" value="ECO:0007669"/>
    <property type="project" value="TreeGrafter"/>
</dbReference>
<dbReference type="eggNOG" id="COG4772">
    <property type="taxonomic scope" value="Bacteria"/>
</dbReference>
<keyword evidence="2 8" id="KW-0813">Transport</keyword>
<feature type="region of interest" description="Disordered" evidence="10">
    <location>
        <begin position="335"/>
        <end position="356"/>
    </location>
</feature>
<dbReference type="Gene3D" id="2.40.170.20">
    <property type="entry name" value="TonB-dependent receptor, beta-barrel domain"/>
    <property type="match status" value="1"/>
</dbReference>
<evidence type="ECO:0000256" key="2">
    <source>
        <dbReference type="ARBA" id="ARBA00022448"/>
    </source>
</evidence>
<accession>A0A170MUU2</accession>
<dbReference type="Proteomes" id="UP000075816">
    <property type="component" value="Unassembled WGS sequence"/>
</dbReference>
<evidence type="ECO:0000256" key="3">
    <source>
        <dbReference type="ARBA" id="ARBA00022452"/>
    </source>
</evidence>
<keyword evidence="11" id="KW-1133">Transmembrane helix</keyword>
<dbReference type="GO" id="GO:0015344">
    <property type="term" value="F:siderophore uptake transmembrane transporter activity"/>
    <property type="evidence" value="ECO:0007669"/>
    <property type="project" value="TreeGrafter"/>
</dbReference>
<proteinExistence type="inferred from homology"/>
<dbReference type="Pfam" id="PF07715">
    <property type="entry name" value="Plug"/>
    <property type="match status" value="1"/>
</dbReference>
<evidence type="ECO:0000256" key="1">
    <source>
        <dbReference type="ARBA" id="ARBA00004571"/>
    </source>
</evidence>
<dbReference type="InterPro" id="IPR037066">
    <property type="entry name" value="Plug_dom_sf"/>
</dbReference>
<comment type="caution">
    <text evidence="14">The sequence shown here is derived from an EMBL/GenBank/DDBJ whole genome shotgun (WGS) entry which is preliminary data.</text>
</comment>
<feature type="transmembrane region" description="Helical" evidence="11">
    <location>
        <begin position="26"/>
        <end position="54"/>
    </location>
</feature>
<dbReference type="AlphaFoldDB" id="A0A170MUU2"/>
<keyword evidence="7 8" id="KW-0998">Cell outer membrane</keyword>
<dbReference type="InterPro" id="IPR012910">
    <property type="entry name" value="Plug_dom"/>
</dbReference>
<dbReference type="GO" id="GO:0009279">
    <property type="term" value="C:cell outer membrane"/>
    <property type="evidence" value="ECO:0007669"/>
    <property type="project" value="UniProtKB-SubCell"/>
</dbReference>
<comment type="subcellular location">
    <subcellularLocation>
        <location evidence="1 8">Cell outer membrane</location>
        <topology evidence="1 8">Multi-pass membrane protein</topology>
    </subcellularLocation>
</comment>
<dbReference type="RefSeq" id="WP_062624839.1">
    <property type="nucleotide sequence ID" value="NZ_CAXOUM010000003.1"/>
</dbReference>
<keyword evidence="3 8" id="KW-1134">Transmembrane beta strand</keyword>
<feature type="domain" description="TonB-dependent receptor plug" evidence="13">
    <location>
        <begin position="131"/>
        <end position="239"/>
    </location>
</feature>
<dbReference type="Pfam" id="PF00593">
    <property type="entry name" value="TonB_dep_Rec_b-barrel"/>
    <property type="match status" value="1"/>
</dbReference>
<keyword evidence="6 8" id="KW-0472">Membrane</keyword>
<sequence length="751" mass="86068">MRYYSIFNTKKNKPSIFILFYYSIKYFLFLIFLILIIFVYYDIICLWTFSFYPFSMKIKKKVHKDTQKQQQRNSNLERRQYDKKKAFIIASNMKKLFLLFSLIACSNLLYPEIIHLGASDIYSDTGYATNIRSTTSSPFVITAREIQEKRFASLSEILASLPGITIREGYEPEIDLRGQGYSKARATIQVMIDGVPVNMLDSSHRKVPLNTVNPNQIERIEVIPGGGAVLYGNGTAGGVINILTKKHRGNFGNIGYRYGSFGDRKYDIAAGTSLGNFDFALDYSNEDKNGYRRNSPSDSDYFSARIAYNFNKNDTVALKYRGYRAEYKQYNGLSKKQVQEDRRQNGMAPGQKGSTDRKLDEYSFNFHKRVGKNNDLSFHAYKLKTDIKTKSQTPKLTRIVKAEDNRSGVKIKDKWNYGNGNNIIVGAGYTNHTMFLSNIKVEKKTLESFALNTLKFEKLEFSQGLRFEKSKYQGDAAKAFGLKSGETSKKLENYGASLALNYLYSDAGNVYIKYERAFNTPAPLQSIKNINWQTYNSDAKSEKSNTYEIGLRDYILNSIVSASAYYSETTNELKTVWLGSHFHDLSNFNTINYGKTKRYGFDLKAEQKFEKFRISESYSFVNAKIIKSGETAGQKATEGKYIPDVPKHKFVLSTDYDFNEKFSIGASYQYQAAAYIDSRNSLGKEGKKSIVNLRANYKFNDHFHIYAGIKNLFNAKYYDSVGYTTAKPNTIYKVYNPAPSRNYYMGFDYKF</sequence>
<evidence type="ECO:0000256" key="11">
    <source>
        <dbReference type="SAM" id="Phobius"/>
    </source>
</evidence>
<dbReference type="PANTHER" id="PTHR30069:SF27">
    <property type="entry name" value="BLL4766 PROTEIN"/>
    <property type="match status" value="1"/>
</dbReference>